<dbReference type="RefSeq" id="WP_092691316.1">
    <property type="nucleotide sequence ID" value="NZ_CBDDGO010000004.1"/>
</dbReference>
<keyword evidence="1" id="KW-0732">Signal</keyword>
<feature type="chain" id="PRO_5011709451" description="DUF2799 domain-containing protein" evidence="1">
    <location>
        <begin position="23"/>
        <end position="173"/>
    </location>
</feature>
<dbReference type="OrthoDB" id="5917215at2"/>
<proteinExistence type="predicted"/>
<dbReference type="AlphaFoldDB" id="A0A1H9TB98"/>
<dbReference type="Proteomes" id="UP000198885">
    <property type="component" value="Unassembled WGS sequence"/>
</dbReference>
<evidence type="ECO:0000313" key="3">
    <source>
        <dbReference type="Proteomes" id="UP000198885"/>
    </source>
</evidence>
<dbReference type="Pfam" id="PF10973">
    <property type="entry name" value="DUF2799"/>
    <property type="match status" value="1"/>
</dbReference>
<feature type="signal peptide" evidence="1">
    <location>
        <begin position="1"/>
        <end position="22"/>
    </location>
</feature>
<evidence type="ECO:0008006" key="4">
    <source>
        <dbReference type="Google" id="ProtNLM"/>
    </source>
</evidence>
<dbReference type="STRING" id="641238.SAMN04490244_10470"/>
<evidence type="ECO:0000313" key="2">
    <source>
        <dbReference type="EMBL" id="SER94386.1"/>
    </source>
</evidence>
<reference evidence="2 3" key="1">
    <citation type="submission" date="2016-10" db="EMBL/GenBank/DDBJ databases">
        <authorList>
            <person name="de Groot N.N."/>
        </authorList>
    </citation>
    <scope>NUCLEOTIDE SEQUENCE [LARGE SCALE GENOMIC DNA]</scope>
    <source>
        <strain evidence="2 3">DSM 23042</strain>
    </source>
</reference>
<dbReference type="InterPro" id="IPR021242">
    <property type="entry name" value="DUF2799"/>
</dbReference>
<dbReference type="EMBL" id="FOGU01000004">
    <property type="protein sequence ID" value="SER94386.1"/>
    <property type="molecule type" value="Genomic_DNA"/>
</dbReference>
<gene>
    <name evidence="2" type="ORF">SAMN04490244_10470</name>
</gene>
<keyword evidence="3" id="KW-1185">Reference proteome</keyword>
<organism evidence="2 3">
    <name type="scientific">Tranquillimonas rosea</name>
    <dbReference type="NCBI Taxonomy" id="641238"/>
    <lineage>
        <taxon>Bacteria</taxon>
        <taxon>Pseudomonadati</taxon>
        <taxon>Pseudomonadota</taxon>
        <taxon>Alphaproteobacteria</taxon>
        <taxon>Rhodobacterales</taxon>
        <taxon>Roseobacteraceae</taxon>
        <taxon>Tranquillimonas</taxon>
    </lineage>
</organism>
<dbReference type="PROSITE" id="PS51257">
    <property type="entry name" value="PROKAR_LIPOPROTEIN"/>
    <property type="match status" value="1"/>
</dbReference>
<accession>A0A1H9TB98</accession>
<evidence type="ECO:0000256" key="1">
    <source>
        <dbReference type="SAM" id="SignalP"/>
    </source>
</evidence>
<sequence length="173" mass="19522">MPRLAVLSLIPLLLLTSCASLSEEECLRGDWRGIGYEDGVDGRERDFILRHAKACAEVGVSPDREAWLAGRAEGLPLYCTIDNAYDEGRRGVVLNNVCPPAQYARLRAANRQGLRYRAVLDDIDDAEDRQRAIRAQLAELPSDNPIRGALRAEYSSLQSKIMFLRLERLRLRR</sequence>
<name>A0A1H9TB98_9RHOB</name>
<protein>
    <recommendedName>
        <fullName evidence="4">DUF2799 domain-containing protein</fullName>
    </recommendedName>
</protein>